<proteinExistence type="predicted"/>
<evidence type="ECO:0000313" key="2">
    <source>
        <dbReference type="Proteomes" id="UP000623461"/>
    </source>
</evidence>
<dbReference type="RefSeq" id="WP_030201912.1">
    <property type="nucleotide sequence ID" value="NZ_BMNZ01000007.1"/>
</dbReference>
<dbReference type="Gene3D" id="3.40.50.450">
    <property type="match status" value="1"/>
</dbReference>
<protein>
    <recommendedName>
        <fullName evidence="3">Nucleoside 2-deoxyribosyltransferase</fullName>
    </recommendedName>
</protein>
<evidence type="ECO:0000313" key="1">
    <source>
        <dbReference type="EMBL" id="GGN05359.1"/>
    </source>
</evidence>
<dbReference type="EMBL" id="BMNZ01000007">
    <property type="protein sequence ID" value="GGN05359.1"/>
    <property type="molecule type" value="Genomic_DNA"/>
</dbReference>
<reference evidence="2" key="1">
    <citation type="journal article" date="2019" name="Int. J. Syst. Evol. Microbiol.">
        <title>The Global Catalogue of Microorganisms (GCM) 10K type strain sequencing project: providing services to taxonomists for standard genome sequencing and annotation.</title>
        <authorList>
            <consortium name="The Broad Institute Genomics Platform"/>
            <consortium name="The Broad Institute Genome Sequencing Center for Infectious Disease"/>
            <person name="Wu L."/>
            <person name="Ma J."/>
        </authorList>
    </citation>
    <scope>NUCLEOTIDE SEQUENCE [LARGE SCALE GENOMIC DNA]</scope>
    <source>
        <strain evidence="2">JCM 1365</strain>
    </source>
</reference>
<sequence length="130" mass="14012">MRIYVSGPVADVVTVRQVQDAVLAAGHELTLDWSADVSFAEDYASQVERSDRMASEALDAVVQADAVLVVASEHDGRGMFVELGAALVRARAGDLAHVVLVGEIRHESVFCLHPLVQRVPTVEAWFATLS</sequence>
<keyword evidence="2" id="KW-1185">Reference proteome</keyword>
<name>A0ABQ2ID80_9MICO</name>
<dbReference type="Proteomes" id="UP000623461">
    <property type="component" value="Unassembled WGS sequence"/>
</dbReference>
<accession>A0ABQ2ID80</accession>
<gene>
    <name evidence="1" type="ORF">GCM10009721_36060</name>
</gene>
<evidence type="ECO:0008006" key="3">
    <source>
        <dbReference type="Google" id="ProtNLM"/>
    </source>
</evidence>
<organism evidence="1 2">
    <name type="scientific">Terrabacter tumescens</name>
    <dbReference type="NCBI Taxonomy" id="60443"/>
    <lineage>
        <taxon>Bacteria</taxon>
        <taxon>Bacillati</taxon>
        <taxon>Actinomycetota</taxon>
        <taxon>Actinomycetes</taxon>
        <taxon>Micrococcales</taxon>
        <taxon>Intrasporangiaceae</taxon>
        <taxon>Terrabacter</taxon>
    </lineage>
</organism>
<comment type="caution">
    <text evidence="1">The sequence shown here is derived from an EMBL/GenBank/DDBJ whole genome shotgun (WGS) entry which is preliminary data.</text>
</comment>